<reference evidence="3" key="1">
    <citation type="submission" date="2016-04" db="EMBL/GenBank/DDBJ databases">
        <authorList>
            <person name="Nguyen H.D."/>
            <person name="Kesanakurti P."/>
            <person name="Cullis J."/>
            <person name="Levesque C.A."/>
            <person name="Hambleton S."/>
        </authorList>
    </citation>
    <scope>NUCLEOTIDE SEQUENCE</scope>
    <source>
        <strain evidence="3">DAOMC 238032</strain>
    </source>
</reference>
<dbReference type="Proteomes" id="UP000836402">
    <property type="component" value="Unassembled WGS sequence"/>
</dbReference>
<evidence type="ECO:0000256" key="1">
    <source>
        <dbReference type="SAM" id="SignalP"/>
    </source>
</evidence>
<evidence type="ECO:0000313" key="2">
    <source>
        <dbReference type="EMBL" id="CAD6914419.1"/>
    </source>
</evidence>
<keyword evidence="1" id="KW-0732">Signal</keyword>
<sequence length="100" mass="10883">MKVNILLAFLAVLLTATMTSADEPSHQCAAVARTCPKQDSFYGWTSCMCTLSWSKEGKGCRQGCFESRDAPGIDHGAVWQNCDLLCHSKDTCIPKPHSCA</sequence>
<reference evidence="3" key="2">
    <citation type="journal article" date="2019" name="IMA Fungus">
        <title>Genome sequencing and comparison of five Tilletia species to identify candidate genes for the detection of regulated species infecting wheat.</title>
        <authorList>
            <person name="Nguyen H.D.T."/>
            <person name="Sultana T."/>
            <person name="Kesanakurti P."/>
            <person name="Hambleton S."/>
        </authorList>
    </citation>
    <scope>NUCLEOTIDE SEQUENCE</scope>
    <source>
        <strain evidence="3">DAOMC 238032</strain>
    </source>
</reference>
<accession>A0A177UXU5</accession>
<gene>
    <name evidence="3" type="ORF">A4X03_0g3106</name>
    <name evidence="2" type="ORF">JKIAZH3_G4574</name>
</gene>
<protein>
    <submittedName>
        <fullName evidence="3">Uncharacterized protein</fullName>
    </submittedName>
</protein>
<dbReference type="AlphaFoldDB" id="A0A177UXU5"/>
<organism evidence="3 4">
    <name type="scientific">Tilletia caries</name>
    <name type="common">wheat bunt fungus</name>
    <dbReference type="NCBI Taxonomy" id="13290"/>
    <lineage>
        <taxon>Eukaryota</taxon>
        <taxon>Fungi</taxon>
        <taxon>Dikarya</taxon>
        <taxon>Basidiomycota</taxon>
        <taxon>Ustilaginomycotina</taxon>
        <taxon>Exobasidiomycetes</taxon>
        <taxon>Tilletiales</taxon>
        <taxon>Tilletiaceae</taxon>
        <taxon>Tilletia</taxon>
    </lineage>
</organism>
<proteinExistence type="predicted"/>
<comment type="caution">
    <text evidence="3">The sequence shown here is derived from an EMBL/GenBank/DDBJ whole genome shotgun (WGS) entry which is preliminary data.</text>
</comment>
<evidence type="ECO:0000313" key="5">
    <source>
        <dbReference type="Proteomes" id="UP000836402"/>
    </source>
</evidence>
<feature type="chain" id="PRO_5044550223" evidence="1">
    <location>
        <begin position="22"/>
        <end position="100"/>
    </location>
</feature>
<keyword evidence="5" id="KW-1185">Reference proteome</keyword>
<evidence type="ECO:0000313" key="3">
    <source>
        <dbReference type="EMBL" id="KAE8261613.1"/>
    </source>
</evidence>
<feature type="signal peptide" evidence="1">
    <location>
        <begin position="1"/>
        <end position="21"/>
    </location>
</feature>
<evidence type="ECO:0000313" key="4">
    <source>
        <dbReference type="Proteomes" id="UP000077671"/>
    </source>
</evidence>
<dbReference type="EMBL" id="CAJHJG010001756">
    <property type="protein sequence ID" value="CAD6914419.1"/>
    <property type="molecule type" value="Genomic_DNA"/>
</dbReference>
<reference evidence="2" key="3">
    <citation type="submission" date="2020-10" db="EMBL/GenBank/DDBJ databases">
        <authorList>
            <person name="Sedaghatjoo S."/>
        </authorList>
    </citation>
    <scope>NUCLEOTIDE SEQUENCE</scope>
    <source>
        <strain evidence="2">AZH3</strain>
    </source>
</reference>
<name>A0A177UXU5_9BASI</name>
<dbReference type="EMBL" id="LWDD02000341">
    <property type="protein sequence ID" value="KAE8261613.1"/>
    <property type="molecule type" value="Genomic_DNA"/>
</dbReference>
<dbReference type="Proteomes" id="UP000077671">
    <property type="component" value="Unassembled WGS sequence"/>
</dbReference>